<keyword evidence="4" id="KW-0281">Fimbrium</keyword>
<evidence type="ECO:0000313" key="9">
    <source>
        <dbReference type="Proteomes" id="UP000248897"/>
    </source>
</evidence>
<dbReference type="InterPro" id="IPR008966">
    <property type="entry name" value="Adhesion_dom_sf"/>
</dbReference>
<dbReference type="Proteomes" id="UP000248897">
    <property type="component" value="Chromosome 1"/>
</dbReference>
<evidence type="ECO:0000256" key="4">
    <source>
        <dbReference type="ARBA" id="ARBA00023263"/>
    </source>
</evidence>
<sequence length="171" mass="17693">MKKNLLALAVVSASVFATSAFAADGVVNFKGSITDQSCTVDTTSKNKEVVLGKVSKDAFTLGKTAGAKQFSLVLKDCPKTVSGATVRFDGTKVVGQAGLLELTAATDAATGVGVQLLDDQNNVINLGVDSRIYTLVSTGDNTLDFMARYYAYAAVGTGSANATANFTVVYQ</sequence>
<reference evidence="8 9" key="1">
    <citation type="submission" date="2018-06" db="EMBL/GenBank/DDBJ databases">
        <authorList>
            <consortium name="Pathogen Informatics"/>
            <person name="Doyle S."/>
        </authorList>
    </citation>
    <scope>NUCLEOTIDE SEQUENCE [LARGE SCALE GENOMIC DNA]</scope>
    <source>
        <strain evidence="8 9">NCTC12961</strain>
    </source>
</reference>
<evidence type="ECO:0000313" key="7">
    <source>
        <dbReference type="EMBL" id="QPS19337.1"/>
    </source>
</evidence>
<protein>
    <submittedName>
        <fullName evidence="7">Fimbrial protein</fullName>
    </submittedName>
    <submittedName>
        <fullName evidence="8">Type-1A pilin</fullName>
    </submittedName>
</protein>
<dbReference type="RefSeq" id="WP_006327647.1">
    <property type="nucleotide sequence ID" value="NZ_CAMITG010000010.1"/>
</dbReference>
<evidence type="ECO:0000256" key="1">
    <source>
        <dbReference type="ARBA" id="ARBA00004561"/>
    </source>
</evidence>
<dbReference type="GO" id="GO:0009289">
    <property type="term" value="C:pilus"/>
    <property type="evidence" value="ECO:0007669"/>
    <property type="project" value="UniProtKB-SubCell"/>
</dbReference>
<feature type="chain" id="PRO_5015867876" evidence="5">
    <location>
        <begin position="23"/>
        <end position="171"/>
    </location>
</feature>
<dbReference type="PANTHER" id="PTHR33420:SF3">
    <property type="entry name" value="FIMBRIAL SUBUNIT ELFA"/>
    <property type="match status" value="1"/>
</dbReference>
<feature type="signal peptide" evidence="5">
    <location>
        <begin position="1"/>
        <end position="22"/>
    </location>
</feature>
<evidence type="ECO:0000256" key="2">
    <source>
        <dbReference type="ARBA" id="ARBA00006671"/>
    </source>
</evidence>
<dbReference type="Proteomes" id="UP000594967">
    <property type="component" value="Chromosome"/>
</dbReference>
<dbReference type="GO" id="GO:0043709">
    <property type="term" value="P:cell adhesion involved in single-species biofilm formation"/>
    <property type="evidence" value="ECO:0007669"/>
    <property type="project" value="TreeGrafter"/>
</dbReference>
<dbReference type="Pfam" id="PF00419">
    <property type="entry name" value="Fimbrial"/>
    <property type="match status" value="1"/>
</dbReference>
<evidence type="ECO:0000256" key="3">
    <source>
        <dbReference type="ARBA" id="ARBA00022729"/>
    </source>
</evidence>
<evidence type="ECO:0000256" key="5">
    <source>
        <dbReference type="SAM" id="SignalP"/>
    </source>
</evidence>
<dbReference type="InterPro" id="IPR000259">
    <property type="entry name" value="Adhesion_dom_fimbrial"/>
</dbReference>
<name>A0A2X4VHR9_SERPL</name>
<dbReference type="STRING" id="82996.ADP72_15905"/>
<reference evidence="7 10" key="2">
    <citation type="submission" date="2020-12" db="EMBL/GenBank/DDBJ databases">
        <title>FDA dAtabase for Regulatory Grade micrObial Sequences (FDA-ARGOS): Supporting development and validation of Infectious Disease Dx tests.</title>
        <authorList>
            <person name="Sproer C."/>
            <person name="Gronow S."/>
            <person name="Severitt S."/>
            <person name="Schroder I."/>
            <person name="Tallon L."/>
            <person name="Sadzewicz L."/>
            <person name="Zhao X."/>
            <person name="Boylan J."/>
            <person name="Ott S."/>
            <person name="Bowen H."/>
            <person name="Vavikolanu K."/>
            <person name="Mehta A."/>
            <person name="Aluvathingal J."/>
            <person name="Nadendla S."/>
            <person name="Lowell S."/>
            <person name="Myers T."/>
            <person name="Yan Y."/>
            <person name="Sichtig H."/>
        </authorList>
    </citation>
    <scope>NUCLEOTIDE SEQUENCE [LARGE SCALE GENOMIC DNA]</scope>
    <source>
        <strain evidence="7 10">FDAARGOS_907</strain>
    </source>
</reference>
<dbReference type="InterPro" id="IPR036937">
    <property type="entry name" value="Adhesion_dom_fimbrial_sf"/>
</dbReference>
<comment type="similarity">
    <text evidence="2">Belongs to the fimbrial protein family.</text>
</comment>
<keyword evidence="3 5" id="KW-0732">Signal</keyword>
<dbReference type="Gene3D" id="2.60.40.1090">
    <property type="entry name" value="Fimbrial-type adhesion domain"/>
    <property type="match status" value="1"/>
</dbReference>
<organism evidence="8 9">
    <name type="scientific">Serratia plymuthica</name>
    <dbReference type="NCBI Taxonomy" id="82996"/>
    <lineage>
        <taxon>Bacteria</taxon>
        <taxon>Pseudomonadati</taxon>
        <taxon>Pseudomonadota</taxon>
        <taxon>Gammaproteobacteria</taxon>
        <taxon>Enterobacterales</taxon>
        <taxon>Yersiniaceae</taxon>
        <taxon>Serratia</taxon>
    </lineage>
</organism>
<comment type="subcellular location">
    <subcellularLocation>
        <location evidence="1">Fimbrium</location>
    </subcellularLocation>
</comment>
<dbReference type="EMBL" id="CP065673">
    <property type="protein sequence ID" value="QPS19337.1"/>
    <property type="molecule type" value="Genomic_DNA"/>
</dbReference>
<evidence type="ECO:0000313" key="8">
    <source>
        <dbReference type="EMBL" id="SQI44900.1"/>
    </source>
</evidence>
<evidence type="ECO:0000259" key="6">
    <source>
        <dbReference type="Pfam" id="PF00419"/>
    </source>
</evidence>
<dbReference type="EMBL" id="LS483469">
    <property type="protein sequence ID" value="SQI44900.1"/>
    <property type="molecule type" value="Genomic_DNA"/>
</dbReference>
<evidence type="ECO:0000313" key="10">
    <source>
        <dbReference type="Proteomes" id="UP000594967"/>
    </source>
</evidence>
<keyword evidence="10" id="KW-1185">Reference proteome</keyword>
<dbReference type="AlphaFoldDB" id="A0A2X4VHR9"/>
<dbReference type="SUPFAM" id="SSF49401">
    <property type="entry name" value="Bacterial adhesins"/>
    <property type="match status" value="1"/>
</dbReference>
<accession>A0A2X4VHR9</accession>
<feature type="domain" description="Fimbrial-type adhesion" evidence="6">
    <location>
        <begin position="28"/>
        <end position="171"/>
    </location>
</feature>
<dbReference type="InterPro" id="IPR050263">
    <property type="entry name" value="Bact_Fimbrial_Adh_Pro"/>
</dbReference>
<dbReference type="PANTHER" id="PTHR33420">
    <property type="entry name" value="FIMBRIAL SUBUNIT ELFA-RELATED"/>
    <property type="match status" value="1"/>
</dbReference>
<gene>
    <name evidence="8" type="primary">fimA_3</name>
    <name evidence="7" type="ORF">I6G64_17320</name>
    <name evidence="8" type="ORF">NCTC12961_04793</name>
</gene>
<proteinExistence type="inferred from homology"/>